<evidence type="ECO:0000313" key="3">
    <source>
        <dbReference type="Proteomes" id="UP000478546"/>
    </source>
</evidence>
<accession>A0A6B2H2Y4</accession>
<organism evidence="2 3">
    <name type="scientific">Pontibacter fetidus</name>
    <dbReference type="NCBI Taxonomy" id="2700082"/>
    <lineage>
        <taxon>Bacteria</taxon>
        <taxon>Pseudomonadati</taxon>
        <taxon>Bacteroidota</taxon>
        <taxon>Cytophagia</taxon>
        <taxon>Cytophagales</taxon>
        <taxon>Hymenobacteraceae</taxon>
        <taxon>Pontibacter</taxon>
    </lineage>
</organism>
<feature type="transmembrane region" description="Helical" evidence="1">
    <location>
        <begin position="121"/>
        <end position="146"/>
    </location>
</feature>
<keyword evidence="1" id="KW-0812">Transmembrane</keyword>
<dbReference type="EMBL" id="JAAEAA010000015">
    <property type="protein sequence ID" value="NDK56751.1"/>
    <property type="molecule type" value="Genomic_DNA"/>
</dbReference>
<dbReference type="GO" id="GO:0005886">
    <property type="term" value="C:plasma membrane"/>
    <property type="evidence" value="ECO:0007669"/>
    <property type="project" value="TreeGrafter"/>
</dbReference>
<reference evidence="2 3" key="1">
    <citation type="submission" date="2020-01" db="EMBL/GenBank/DDBJ databases">
        <authorList>
            <person name="Kim M.K."/>
        </authorList>
    </citation>
    <scope>NUCLEOTIDE SEQUENCE [LARGE SCALE GENOMIC DNA]</scope>
    <source>
        <strain evidence="2 3">BT213</strain>
    </source>
</reference>
<comment type="caution">
    <text evidence="2">The sequence shown here is derived from an EMBL/GenBank/DDBJ whole genome shotgun (WGS) entry which is preliminary data.</text>
</comment>
<keyword evidence="1" id="KW-1133">Transmembrane helix</keyword>
<feature type="transmembrane region" description="Helical" evidence="1">
    <location>
        <begin position="188"/>
        <end position="207"/>
    </location>
</feature>
<dbReference type="Pfam" id="PF13593">
    <property type="entry name" value="SBF_like"/>
    <property type="match status" value="1"/>
</dbReference>
<gene>
    <name evidence="2" type="ORF">GWO68_12550</name>
</gene>
<dbReference type="PIRSF" id="PIRSF026166">
    <property type="entry name" value="UCP026166"/>
    <property type="match status" value="1"/>
</dbReference>
<feature type="transmembrane region" description="Helical" evidence="1">
    <location>
        <begin position="252"/>
        <end position="272"/>
    </location>
</feature>
<dbReference type="PANTHER" id="PTHR18640:SF5">
    <property type="entry name" value="SODIUM_BILE ACID COTRANSPORTER 7"/>
    <property type="match status" value="1"/>
</dbReference>
<evidence type="ECO:0000313" key="2">
    <source>
        <dbReference type="EMBL" id="NDK56751.1"/>
    </source>
</evidence>
<proteinExistence type="predicted"/>
<feature type="transmembrane region" description="Helical" evidence="1">
    <location>
        <begin position="55"/>
        <end position="73"/>
    </location>
</feature>
<dbReference type="Gene3D" id="1.20.1530.20">
    <property type="match status" value="1"/>
</dbReference>
<feature type="transmembrane region" description="Helical" evidence="1">
    <location>
        <begin position="29"/>
        <end position="49"/>
    </location>
</feature>
<feature type="transmembrane region" description="Helical" evidence="1">
    <location>
        <begin position="314"/>
        <end position="337"/>
    </location>
</feature>
<sequence length="351" mass="38583">MKSDQESYTSDKGIGLLPRLTKYTTRIGLDWFMMALLLIIVLAYLWPQLGLKDGPLALGTITDIGVSVIFLFYGLRLSPEKLKTGLSNWRLHMLVQLSTFVLFPVLILIVMQVVGADSSNLLWLGIFYLAALPSTVSSSVVMVSVAGGNIPAAIFNASISSLLGVFITPLWMGIFLSAGARSIDMQDVMLKLVLQVLVPVILGILLHKRFGTFAEKYKSRIRFFDQSIILLIVYSSFCESFARELFRGLSLLHLIGLGTGMLALFFLVYAIVMGISRLLNLSWEDKITATFCGSKKSLVHGTVMSKVLFPDANMVGIILLPIMLYHALQLVVVSILAQASARKTAQTIVTN</sequence>
<dbReference type="PANTHER" id="PTHR18640">
    <property type="entry name" value="SOLUTE CARRIER FAMILY 10 MEMBER 7"/>
    <property type="match status" value="1"/>
</dbReference>
<dbReference type="InterPro" id="IPR016833">
    <property type="entry name" value="Put_Na-Bile_cotransptr"/>
</dbReference>
<dbReference type="AlphaFoldDB" id="A0A6B2H2Y4"/>
<protein>
    <submittedName>
        <fullName evidence="2">Bile acid:sodium symporter</fullName>
    </submittedName>
</protein>
<keyword evidence="1" id="KW-0472">Membrane</keyword>
<feature type="transmembrane region" description="Helical" evidence="1">
    <location>
        <begin position="94"/>
        <end position="115"/>
    </location>
</feature>
<dbReference type="RefSeq" id="WP_162346801.1">
    <property type="nucleotide sequence ID" value="NZ_JAAEAA010000015.1"/>
</dbReference>
<name>A0A6B2H2Y4_9BACT</name>
<dbReference type="Proteomes" id="UP000478546">
    <property type="component" value="Unassembled WGS sequence"/>
</dbReference>
<keyword evidence="3" id="KW-1185">Reference proteome</keyword>
<feature type="transmembrane region" description="Helical" evidence="1">
    <location>
        <begin position="153"/>
        <end position="176"/>
    </location>
</feature>
<dbReference type="InterPro" id="IPR038770">
    <property type="entry name" value="Na+/solute_symporter_sf"/>
</dbReference>
<evidence type="ECO:0000256" key="1">
    <source>
        <dbReference type="SAM" id="Phobius"/>
    </source>
</evidence>